<evidence type="ECO:0000256" key="5">
    <source>
        <dbReference type="ARBA" id="ARBA00022723"/>
    </source>
</evidence>
<dbReference type="STRING" id="414004.CENSYa_1616"/>
<dbReference type="PANTHER" id="PTHR10885">
    <property type="entry name" value="ISOPENTENYL-DIPHOSPHATE DELTA-ISOMERASE"/>
    <property type="match status" value="1"/>
</dbReference>
<evidence type="ECO:0000256" key="9">
    <source>
        <dbReference type="ARBA" id="ARBA00023235"/>
    </source>
</evidence>
<evidence type="ECO:0000256" key="7">
    <source>
        <dbReference type="ARBA" id="ARBA00023211"/>
    </source>
</evidence>
<dbReference type="HAMAP" id="MF_00202">
    <property type="entry name" value="Idi"/>
    <property type="match status" value="1"/>
</dbReference>
<evidence type="ECO:0000259" key="10">
    <source>
        <dbReference type="PROSITE" id="PS51462"/>
    </source>
</evidence>
<keyword evidence="9 11" id="KW-0413">Isomerase</keyword>
<dbReference type="HOGENOM" id="CLU_060552_2_1_2"/>
<accession>A0RY18</accession>
<dbReference type="InterPro" id="IPR011876">
    <property type="entry name" value="IsopentenylPP_isomerase_typ1"/>
</dbReference>
<evidence type="ECO:0000256" key="3">
    <source>
        <dbReference type="ARBA" id="ARBA00012057"/>
    </source>
</evidence>
<evidence type="ECO:0000256" key="6">
    <source>
        <dbReference type="ARBA" id="ARBA00022842"/>
    </source>
</evidence>
<sequence>MEMLVLVDKDDSPLGLAEKVSCHLPQGRLHRAFTVLLFDPKGRLLLARRSAGKMLWPGDWDGTVASHPREGEGYVESGRRRLPEEIGADCSLDYAFKFEYHVPYKDIGSENEVCGTLAGIFDGPDPEPSVQEISEVRWASAEELGKAVTEKPAEYCPWMLIALYLLPSSEPAFLAKYAGLLESWTGENMRRTLEGAISAHLPASSWRLVE</sequence>
<dbReference type="EnsemblBacteria" id="ABK78235">
    <property type="protein sequence ID" value="ABK78235"/>
    <property type="gene ID" value="CENSYa_1616"/>
</dbReference>
<dbReference type="PATRIC" id="fig|414004.10.peg.1478"/>
<evidence type="ECO:0000313" key="11">
    <source>
        <dbReference type="EMBL" id="ABK78235.1"/>
    </source>
</evidence>
<dbReference type="PROSITE" id="PS51462">
    <property type="entry name" value="NUDIX"/>
    <property type="match status" value="1"/>
</dbReference>
<dbReference type="Pfam" id="PF00293">
    <property type="entry name" value="NUDIX"/>
    <property type="match status" value="1"/>
</dbReference>
<dbReference type="AlphaFoldDB" id="A0RY18"/>
<dbReference type="InterPro" id="IPR000086">
    <property type="entry name" value="NUDIX_hydrolase_dom"/>
</dbReference>
<dbReference type="InterPro" id="IPR015797">
    <property type="entry name" value="NUDIX_hydrolase-like_dom_sf"/>
</dbReference>
<dbReference type="NCBIfam" id="NF002995">
    <property type="entry name" value="PRK03759.1"/>
    <property type="match status" value="1"/>
</dbReference>
<protein>
    <recommendedName>
        <fullName evidence="3">isopentenyl-diphosphate Delta-isomerase</fullName>
        <ecNumber evidence="3">5.3.3.2</ecNumber>
    </recommendedName>
</protein>
<keyword evidence="6" id="KW-0460">Magnesium</keyword>
<dbReference type="GO" id="GO:0050992">
    <property type="term" value="P:dimethylallyl diphosphate biosynthetic process"/>
    <property type="evidence" value="ECO:0007669"/>
    <property type="project" value="UniProtKB-UniPathway"/>
</dbReference>
<keyword evidence="8" id="KW-0414">Isoprene biosynthesis</keyword>
<organism evidence="11 12">
    <name type="scientific">Cenarchaeum symbiosum (strain A)</name>
    <dbReference type="NCBI Taxonomy" id="414004"/>
    <lineage>
        <taxon>Archaea</taxon>
        <taxon>Nitrososphaerota</taxon>
        <taxon>Candidatus Cenarchaeales</taxon>
        <taxon>Candidatus Cenarchaeaceae</taxon>
        <taxon>Candidatus Cenarchaeum</taxon>
    </lineage>
</organism>
<evidence type="ECO:0000256" key="8">
    <source>
        <dbReference type="ARBA" id="ARBA00023229"/>
    </source>
</evidence>
<dbReference type="SUPFAM" id="SSF55811">
    <property type="entry name" value="Nudix"/>
    <property type="match status" value="1"/>
</dbReference>
<keyword evidence="4" id="KW-0963">Cytoplasm</keyword>
<dbReference type="Proteomes" id="UP000000758">
    <property type="component" value="Chromosome"/>
</dbReference>
<gene>
    <name evidence="11" type="ordered locus">CENSYa_1616</name>
</gene>
<dbReference type="InterPro" id="IPR056375">
    <property type="entry name" value="Idi_bact"/>
</dbReference>
<dbReference type="CDD" id="cd02885">
    <property type="entry name" value="NUDIX_IPP_Isomerase"/>
    <property type="match status" value="1"/>
</dbReference>
<name>A0RY18_CENSY</name>
<dbReference type="GO" id="GO:0005737">
    <property type="term" value="C:cytoplasm"/>
    <property type="evidence" value="ECO:0007669"/>
    <property type="project" value="TreeGrafter"/>
</dbReference>
<dbReference type="EC" id="5.3.3.2" evidence="3"/>
<keyword evidence="5" id="KW-0479">Metal-binding</keyword>
<dbReference type="GO" id="GO:0046872">
    <property type="term" value="F:metal ion binding"/>
    <property type="evidence" value="ECO:0007669"/>
    <property type="project" value="UniProtKB-KW"/>
</dbReference>
<dbReference type="KEGG" id="csy:CENSYa_1616"/>
<evidence type="ECO:0000313" key="12">
    <source>
        <dbReference type="Proteomes" id="UP000000758"/>
    </source>
</evidence>
<dbReference type="GO" id="GO:0004452">
    <property type="term" value="F:isopentenyl-diphosphate delta-isomerase activity"/>
    <property type="evidence" value="ECO:0007669"/>
    <property type="project" value="UniProtKB-EC"/>
</dbReference>
<dbReference type="GO" id="GO:0009240">
    <property type="term" value="P:isopentenyl diphosphate biosynthetic process"/>
    <property type="evidence" value="ECO:0007669"/>
    <property type="project" value="TreeGrafter"/>
</dbReference>
<dbReference type="PANTHER" id="PTHR10885:SF0">
    <property type="entry name" value="ISOPENTENYL-DIPHOSPHATE DELTA-ISOMERASE"/>
    <property type="match status" value="1"/>
</dbReference>
<keyword evidence="12" id="KW-1185">Reference proteome</keyword>
<evidence type="ECO:0000256" key="1">
    <source>
        <dbReference type="ARBA" id="ARBA00004826"/>
    </source>
</evidence>
<keyword evidence="7" id="KW-0464">Manganese</keyword>
<evidence type="ECO:0000256" key="4">
    <source>
        <dbReference type="ARBA" id="ARBA00022490"/>
    </source>
</evidence>
<reference evidence="11 12" key="1">
    <citation type="journal article" date="2006" name="Proc. Natl. Acad. Sci. U.S.A.">
        <title>Genomic analysis of the uncultivated marine crenarchaeote Cenarchaeum symbiosum.</title>
        <authorList>
            <person name="Hallam S.J."/>
            <person name="Konstantinidis K.T."/>
            <person name="Putnam N."/>
            <person name="Schleper C."/>
            <person name="Watanabe Y."/>
            <person name="Sugahara J."/>
            <person name="Preston C."/>
            <person name="de la Torre J."/>
            <person name="Richardson P.M."/>
            <person name="DeLong E.F."/>
        </authorList>
    </citation>
    <scope>NUCLEOTIDE SEQUENCE [LARGE SCALE GENOMIC DNA]</scope>
    <source>
        <strain evidence="12">A</strain>
    </source>
</reference>
<dbReference type="Gene3D" id="3.90.79.10">
    <property type="entry name" value="Nucleoside Triphosphate Pyrophosphohydrolase"/>
    <property type="match status" value="1"/>
</dbReference>
<evidence type="ECO:0000256" key="2">
    <source>
        <dbReference type="ARBA" id="ARBA00007579"/>
    </source>
</evidence>
<feature type="domain" description="Nudix hydrolase" evidence="10">
    <location>
        <begin position="28"/>
        <end position="161"/>
    </location>
</feature>
<comment type="similarity">
    <text evidence="2">Belongs to the IPP isomerase type 1 family.</text>
</comment>
<dbReference type="EMBL" id="DP000238">
    <property type="protein sequence ID" value="ABK78235.1"/>
    <property type="molecule type" value="Genomic_DNA"/>
</dbReference>
<dbReference type="UniPathway" id="UPA00059">
    <property type="reaction ID" value="UER00104"/>
</dbReference>
<proteinExistence type="inferred from homology"/>
<comment type="pathway">
    <text evidence="1">Isoprenoid biosynthesis; dimethylallyl diphosphate biosynthesis; dimethylallyl diphosphate from isopentenyl diphosphate: step 1/1.</text>
</comment>